<dbReference type="InterPro" id="IPR000064">
    <property type="entry name" value="NLP_P60_dom"/>
</dbReference>
<dbReference type="PANTHER" id="PTHR47053:SF1">
    <property type="entry name" value="MUREIN DD-ENDOPEPTIDASE MEPH-RELATED"/>
    <property type="match status" value="1"/>
</dbReference>
<feature type="signal peptide" evidence="5">
    <location>
        <begin position="1"/>
        <end position="31"/>
    </location>
</feature>
<comment type="similarity">
    <text evidence="1">Belongs to the peptidase C40 family.</text>
</comment>
<reference evidence="7 8" key="1">
    <citation type="submission" date="2021-07" db="EMBL/GenBank/DDBJ databases">
        <title>Paenibacillus radiodurans sp. nov., isolated from the southeastern edge of Tengger Desert.</title>
        <authorList>
            <person name="Zhang G."/>
        </authorList>
    </citation>
    <scope>NUCLEOTIDE SEQUENCE [LARGE SCALE GENOMIC DNA]</scope>
    <source>
        <strain evidence="7 8">CCM 7311</strain>
    </source>
</reference>
<dbReference type="InterPro" id="IPR051202">
    <property type="entry name" value="Peptidase_C40"/>
</dbReference>
<proteinExistence type="inferred from homology"/>
<keyword evidence="2" id="KW-0645">Protease</keyword>
<dbReference type="RefSeq" id="WP_210038483.1">
    <property type="nucleotide sequence ID" value="NZ_JBHLVU010000022.1"/>
</dbReference>
<evidence type="ECO:0000259" key="6">
    <source>
        <dbReference type="PROSITE" id="PS51935"/>
    </source>
</evidence>
<organism evidence="7 8">
    <name type="scientific">Paenibacillus sepulcri</name>
    <dbReference type="NCBI Taxonomy" id="359917"/>
    <lineage>
        <taxon>Bacteria</taxon>
        <taxon>Bacillati</taxon>
        <taxon>Bacillota</taxon>
        <taxon>Bacilli</taxon>
        <taxon>Bacillales</taxon>
        <taxon>Paenibacillaceae</taxon>
        <taxon>Paenibacillus</taxon>
    </lineage>
</organism>
<dbReference type="PROSITE" id="PS51935">
    <property type="entry name" value="NLPC_P60"/>
    <property type="match status" value="1"/>
</dbReference>
<keyword evidence="8" id="KW-1185">Reference proteome</keyword>
<dbReference type="PANTHER" id="PTHR47053">
    <property type="entry name" value="MUREIN DD-ENDOPEPTIDASE MEPH-RELATED"/>
    <property type="match status" value="1"/>
</dbReference>
<evidence type="ECO:0000256" key="2">
    <source>
        <dbReference type="ARBA" id="ARBA00022670"/>
    </source>
</evidence>
<keyword evidence="4" id="KW-0788">Thiol protease</keyword>
<feature type="domain" description="NlpC/P60" evidence="6">
    <location>
        <begin position="84"/>
        <end position="208"/>
    </location>
</feature>
<dbReference type="InterPro" id="IPR038765">
    <property type="entry name" value="Papain-like_cys_pep_sf"/>
</dbReference>
<evidence type="ECO:0000313" key="8">
    <source>
        <dbReference type="Proteomes" id="UP001519887"/>
    </source>
</evidence>
<name>A0ABS7CG06_9BACL</name>
<dbReference type="SUPFAM" id="SSF54001">
    <property type="entry name" value="Cysteine proteinases"/>
    <property type="match status" value="1"/>
</dbReference>
<keyword evidence="5" id="KW-0732">Signal</keyword>
<feature type="chain" id="PRO_5047173525" evidence="5">
    <location>
        <begin position="32"/>
        <end position="208"/>
    </location>
</feature>
<evidence type="ECO:0000256" key="4">
    <source>
        <dbReference type="ARBA" id="ARBA00022807"/>
    </source>
</evidence>
<evidence type="ECO:0000256" key="5">
    <source>
        <dbReference type="SAM" id="SignalP"/>
    </source>
</evidence>
<comment type="caution">
    <text evidence="7">The sequence shown here is derived from an EMBL/GenBank/DDBJ whole genome shotgun (WGS) entry which is preliminary data.</text>
</comment>
<gene>
    <name evidence="7" type="ORF">K0U00_37985</name>
</gene>
<dbReference type="Pfam" id="PF00877">
    <property type="entry name" value="NLPC_P60"/>
    <property type="match status" value="1"/>
</dbReference>
<evidence type="ECO:0000256" key="3">
    <source>
        <dbReference type="ARBA" id="ARBA00022801"/>
    </source>
</evidence>
<evidence type="ECO:0000256" key="1">
    <source>
        <dbReference type="ARBA" id="ARBA00007074"/>
    </source>
</evidence>
<evidence type="ECO:0000313" key="7">
    <source>
        <dbReference type="EMBL" id="MBW7459866.1"/>
    </source>
</evidence>
<protein>
    <submittedName>
        <fullName evidence="7">C40 family peptidase</fullName>
    </submittedName>
</protein>
<sequence>MNTINGFHYSLRKVRKAVLLAAAASLTAGTAALFCPEPGQLARAAGIYGPTGNEQANNHLHDGARSTDRKDKIAAARATYRSSASIKQALVKDAFNYLETPYVWGGTRPSVGFDCSGFVYFMLNKFGISQQRTTASELYRQGWAVNRSMLRQGDLVFFRSLTTGAINHVGFYLGGDSFISATSSRGIYVQRLGSSYWAPRYAGARRLY</sequence>
<dbReference type="EMBL" id="JAHZIK010001880">
    <property type="protein sequence ID" value="MBW7459866.1"/>
    <property type="molecule type" value="Genomic_DNA"/>
</dbReference>
<dbReference type="Gene3D" id="3.90.1720.10">
    <property type="entry name" value="endopeptidase domain like (from Nostoc punctiforme)"/>
    <property type="match status" value="1"/>
</dbReference>
<keyword evidence="3" id="KW-0378">Hydrolase</keyword>
<accession>A0ABS7CG06</accession>
<dbReference type="Proteomes" id="UP001519887">
    <property type="component" value="Unassembled WGS sequence"/>
</dbReference>